<proteinExistence type="predicted"/>
<sequence length="120" mass="13197">MIAGHEFRTRPSLLAPDIAPSRRKRHAYDVPPRIGQWNGDDVVGLEADELSGTKIPTDHASGHGLCVRMPEGKCAFRIGVFEAHSRPAQMSTGGCKAPCHRSRRVLDSCIQTPDHPGEYR</sequence>
<reference evidence="1 2" key="1">
    <citation type="submission" date="2020-04" db="EMBL/GenBank/DDBJ databases">
        <title>MicrobeNet Type strains.</title>
        <authorList>
            <person name="Nicholson A.C."/>
        </authorList>
    </citation>
    <scope>NUCLEOTIDE SEQUENCE [LARGE SCALE GENOMIC DNA]</scope>
    <source>
        <strain evidence="1 2">DSM 44956</strain>
    </source>
</reference>
<dbReference type="RefSeq" id="WP_168434146.1">
    <property type="nucleotide sequence ID" value="NZ_JAAXOS010000008.1"/>
</dbReference>
<gene>
    <name evidence="1" type="ORF">HGB38_18125</name>
</gene>
<name>A0A7X6L5D5_9NOCA</name>
<evidence type="ECO:0000313" key="1">
    <source>
        <dbReference type="EMBL" id="NKY28126.1"/>
    </source>
</evidence>
<protein>
    <submittedName>
        <fullName evidence="1">Uncharacterized protein</fullName>
    </submittedName>
</protein>
<organism evidence="1 2">
    <name type="scientific">Nocardia gamkensis</name>
    <dbReference type="NCBI Taxonomy" id="352869"/>
    <lineage>
        <taxon>Bacteria</taxon>
        <taxon>Bacillati</taxon>
        <taxon>Actinomycetota</taxon>
        <taxon>Actinomycetes</taxon>
        <taxon>Mycobacteriales</taxon>
        <taxon>Nocardiaceae</taxon>
        <taxon>Nocardia</taxon>
    </lineage>
</organism>
<dbReference type="EMBL" id="JAAXOS010000008">
    <property type="protein sequence ID" value="NKY28126.1"/>
    <property type="molecule type" value="Genomic_DNA"/>
</dbReference>
<dbReference type="Proteomes" id="UP000540698">
    <property type="component" value="Unassembled WGS sequence"/>
</dbReference>
<accession>A0A7X6L5D5</accession>
<evidence type="ECO:0000313" key="2">
    <source>
        <dbReference type="Proteomes" id="UP000540698"/>
    </source>
</evidence>
<keyword evidence="2" id="KW-1185">Reference proteome</keyword>
<dbReference type="AlphaFoldDB" id="A0A7X6L5D5"/>
<comment type="caution">
    <text evidence="1">The sequence shown here is derived from an EMBL/GenBank/DDBJ whole genome shotgun (WGS) entry which is preliminary data.</text>
</comment>